<sequence length="92" mass="10587">MQCHEIKKSTLYAIETIFLSSPFLLGILLWVTRHATVTLYFTQNVNLSLLRFLITTHILPLSRFAESMATRRALSHLPVGRTWQSPSPSRFL</sequence>
<name>A0A3N4JFZ4_9PEZI</name>
<dbReference type="Proteomes" id="UP000276215">
    <property type="component" value="Unassembled WGS sequence"/>
</dbReference>
<protein>
    <submittedName>
        <fullName evidence="2">Uncharacterized protein</fullName>
    </submittedName>
</protein>
<feature type="transmembrane region" description="Helical" evidence="1">
    <location>
        <begin position="12"/>
        <end position="32"/>
    </location>
</feature>
<evidence type="ECO:0000256" key="1">
    <source>
        <dbReference type="SAM" id="Phobius"/>
    </source>
</evidence>
<reference evidence="2 3" key="1">
    <citation type="journal article" date="2018" name="Nat. Ecol. Evol.">
        <title>Pezizomycetes genomes reveal the molecular basis of ectomycorrhizal truffle lifestyle.</title>
        <authorList>
            <person name="Murat C."/>
            <person name="Payen T."/>
            <person name="Noel B."/>
            <person name="Kuo A."/>
            <person name="Morin E."/>
            <person name="Chen J."/>
            <person name="Kohler A."/>
            <person name="Krizsan K."/>
            <person name="Balestrini R."/>
            <person name="Da Silva C."/>
            <person name="Montanini B."/>
            <person name="Hainaut M."/>
            <person name="Levati E."/>
            <person name="Barry K.W."/>
            <person name="Belfiori B."/>
            <person name="Cichocki N."/>
            <person name="Clum A."/>
            <person name="Dockter R.B."/>
            <person name="Fauchery L."/>
            <person name="Guy J."/>
            <person name="Iotti M."/>
            <person name="Le Tacon F."/>
            <person name="Lindquist E.A."/>
            <person name="Lipzen A."/>
            <person name="Malagnac F."/>
            <person name="Mello A."/>
            <person name="Molinier V."/>
            <person name="Miyauchi S."/>
            <person name="Poulain J."/>
            <person name="Riccioni C."/>
            <person name="Rubini A."/>
            <person name="Sitrit Y."/>
            <person name="Splivallo R."/>
            <person name="Traeger S."/>
            <person name="Wang M."/>
            <person name="Zifcakova L."/>
            <person name="Wipf D."/>
            <person name="Zambonelli A."/>
            <person name="Paolocci F."/>
            <person name="Nowrousian M."/>
            <person name="Ottonello S."/>
            <person name="Baldrian P."/>
            <person name="Spatafora J.W."/>
            <person name="Henrissat B."/>
            <person name="Nagy L.G."/>
            <person name="Aury J.M."/>
            <person name="Wincker P."/>
            <person name="Grigoriev I.V."/>
            <person name="Bonfante P."/>
            <person name="Martin F.M."/>
        </authorList>
    </citation>
    <scope>NUCLEOTIDE SEQUENCE [LARGE SCALE GENOMIC DNA]</scope>
    <source>
        <strain evidence="2 3">120613-1</strain>
    </source>
</reference>
<dbReference type="EMBL" id="ML120407">
    <property type="protein sequence ID" value="RPA97143.1"/>
    <property type="molecule type" value="Genomic_DNA"/>
</dbReference>
<evidence type="ECO:0000313" key="2">
    <source>
        <dbReference type="EMBL" id="RPA97143.1"/>
    </source>
</evidence>
<evidence type="ECO:0000313" key="3">
    <source>
        <dbReference type="Proteomes" id="UP000276215"/>
    </source>
</evidence>
<keyword evidence="3" id="KW-1185">Reference proteome</keyword>
<gene>
    <name evidence="2" type="ORF">L873DRAFT_1151779</name>
</gene>
<accession>A0A3N4JFZ4</accession>
<organism evidence="2 3">
    <name type="scientific">Choiromyces venosus 120613-1</name>
    <dbReference type="NCBI Taxonomy" id="1336337"/>
    <lineage>
        <taxon>Eukaryota</taxon>
        <taxon>Fungi</taxon>
        <taxon>Dikarya</taxon>
        <taxon>Ascomycota</taxon>
        <taxon>Pezizomycotina</taxon>
        <taxon>Pezizomycetes</taxon>
        <taxon>Pezizales</taxon>
        <taxon>Tuberaceae</taxon>
        <taxon>Choiromyces</taxon>
    </lineage>
</organism>
<dbReference type="AlphaFoldDB" id="A0A3N4JFZ4"/>
<proteinExistence type="predicted"/>
<keyword evidence="1" id="KW-0472">Membrane</keyword>
<keyword evidence="1" id="KW-1133">Transmembrane helix</keyword>
<keyword evidence="1" id="KW-0812">Transmembrane</keyword>